<evidence type="ECO:0000313" key="2">
    <source>
        <dbReference type="EMBL" id="KGM48799.1"/>
    </source>
</evidence>
<reference evidence="2 3" key="1">
    <citation type="journal article" date="2015" name="Antonie Van Leeuwenhoek">
        <title>Pseudooceanicola atlanticus gen. nov. sp. nov., isolated from surface seawater of the Atlantic Ocean and reclassification of Oceanicola batsensis, Oceanicola marinus, Oceanicola nitratireducens, Oceanicola nanhaiensis, Oceanicola antarcticus and Oceanicola flagellatus, as Pseudooceanicola batsensis comb. nov., Pseudooceanicola marinus comb. nov., Pseudooceanicola nitratireducens comb. nov., Pseudooceanicola nanhaiensis comb. nov., Pseudooceanicola antarcticus comb. nov., and Pseudooceanicola flagellatus comb. nov.</title>
        <authorList>
            <person name="Lai Q."/>
            <person name="Li G."/>
            <person name="Liu X."/>
            <person name="Du Y."/>
            <person name="Sun F."/>
            <person name="Shao Z."/>
        </authorList>
    </citation>
    <scope>NUCLEOTIDE SEQUENCE [LARGE SCALE GENOMIC DNA]</scope>
    <source>
        <strain evidence="2 3">22II-s11g</strain>
    </source>
</reference>
<accession>A0A0A0EEH8</accession>
<evidence type="ECO:0008006" key="4">
    <source>
        <dbReference type="Google" id="ProtNLM"/>
    </source>
</evidence>
<dbReference type="Proteomes" id="UP000030004">
    <property type="component" value="Unassembled WGS sequence"/>
</dbReference>
<proteinExistence type="predicted"/>
<protein>
    <recommendedName>
        <fullName evidence="4">Ferrochelatase</fullName>
    </recommendedName>
</protein>
<keyword evidence="1" id="KW-0732">Signal</keyword>
<name>A0A0A0EEH8_9RHOB</name>
<dbReference type="RefSeq" id="WP_043747562.1">
    <property type="nucleotide sequence ID" value="NZ_AQQX01000003.1"/>
</dbReference>
<keyword evidence="3" id="KW-1185">Reference proteome</keyword>
<feature type="chain" id="PRO_5001961495" description="Ferrochelatase" evidence="1">
    <location>
        <begin position="22"/>
        <end position="61"/>
    </location>
</feature>
<dbReference type="AlphaFoldDB" id="A0A0A0EEH8"/>
<sequence length="61" mass="6433">MKSTKTLLLILALAAPMPAIAGPKVSRETVATQTITKPADIDGQPLIILLTAITFLTAMTR</sequence>
<evidence type="ECO:0000256" key="1">
    <source>
        <dbReference type="SAM" id="SignalP"/>
    </source>
</evidence>
<dbReference type="EMBL" id="AQQX01000003">
    <property type="protein sequence ID" value="KGM48799.1"/>
    <property type="molecule type" value="Genomic_DNA"/>
</dbReference>
<organism evidence="2 3">
    <name type="scientific">Pseudooceanicola atlanticus</name>
    <dbReference type="NCBI Taxonomy" id="1461694"/>
    <lineage>
        <taxon>Bacteria</taxon>
        <taxon>Pseudomonadati</taxon>
        <taxon>Pseudomonadota</taxon>
        <taxon>Alphaproteobacteria</taxon>
        <taxon>Rhodobacterales</taxon>
        <taxon>Paracoccaceae</taxon>
        <taxon>Pseudooceanicola</taxon>
    </lineage>
</organism>
<comment type="caution">
    <text evidence="2">The sequence shown here is derived from an EMBL/GenBank/DDBJ whole genome shotgun (WGS) entry which is preliminary data.</text>
</comment>
<feature type="signal peptide" evidence="1">
    <location>
        <begin position="1"/>
        <end position="21"/>
    </location>
</feature>
<gene>
    <name evidence="2" type="ORF">ATO9_08795</name>
</gene>
<evidence type="ECO:0000313" key="3">
    <source>
        <dbReference type="Proteomes" id="UP000030004"/>
    </source>
</evidence>